<gene>
    <name evidence="1" type="ORF">O6H91_17G070900</name>
</gene>
<evidence type="ECO:0000313" key="2">
    <source>
        <dbReference type="Proteomes" id="UP001162992"/>
    </source>
</evidence>
<dbReference type="EMBL" id="CM055108">
    <property type="protein sequence ID" value="KAJ7525867.1"/>
    <property type="molecule type" value="Genomic_DNA"/>
</dbReference>
<keyword evidence="2" id="KW-1185">Reference proteome</keyword>
<dbReference type="Proteomes" id="UP001162992">
    <property type="component" value="Chromosome 17"/>
</dbReference>
<comment type="caution">
    <text evidence="1">The sequence shown here is derived from an EMBL/GenBank/DDBJ whole genome shotgun (WGS) entry which is preliminary data.</text>
</comment>
<proteinExistence type="predicted"/>
<name>A0ACC2B7W7_DIPCM</name>
<organism evidence="1 2">
    <name type="scientific">Diphasiastrum complanatum</name>
    <name type="common">Issler's clubmoss</name>
    <name type="synonym">Lycopodium complanatum</name>
    <dbReference type="NCBI Taxonomy" id="34168"/>
    <lineage>
        <taxon>Eukaryota</taxon>
        <taxon>Viridiplantae</taxon>
        <taxon>Streptophyta</taxon>
        <taxon>Embryophyta</taxon>
        <taxon>Tracheophyta</taxon>
        <taxon>Lycopodiopsida</taxon>
        <taxon>Lycopodiales</taxon>
        <taxon>Lycopodiaceae</taxon>
        <taxon>Lycopodioideae</taxon>
        <taxon>Diphasiastrum</taxon>
    </lineage>
</organism>
<accession>A0ACC2B7W7</accession>
<sequence length="512" mass="54653">MANYGCAADELQSLTGLLASTGMGLHNASLAGQFICHKLDDMSSQIAATKLAVDNTYLLFSAYLVFAMQLGFAMLCAGSVRAKNTMNIMLTNVMDAATGGIFYYLFGFAFAFGTGQHSNSFIGNHYFGLEQIPNQAAGYDFSFFLYQWAFAIAAAGITSGSIAERTQFVAYLVYSSLLTGFVYPVVSHWVWAPNGWVSASNTDELLFGSGAIDFAGSGVVHLVGGVAGLWGALIEGPRIGRFHKEGEGFEMRGHNATLVVLGTFMLWFGWYGFNAGSFMKIAVPYSAGGFTGNWTGVGRTAVTTTIAGCTAGITTLFAKRILDGHWSVLDVCNGLLGGFAAITAGCSVVEPWAAVICGFVSALVLIALNQLSARLHFDDPLEATQLHGGCGAWGLIFTGLFAKEDYVKQVYFRTGSPPYGLLMGGGWKLLAAETIEILAIVGWVSATMAPVFFLLHKFNLLRISAHEEIAGTDLSLHGGSAYYHTDSSKHQAKLDSGNDNGDYRALDQTDTL</sequence>
<reference evidence="2" key="1">
    <citation type="journal article" date="2024" name="Proc. Natl. Acad. Sci. U.S.A.">
        <title>Extraordinary preservation of gene collinearity over three hundred million years revealed in homosporous lycophytes.</title>
        <authorList>
            <person name="Li C."/>
            <person name="Wickell D."/>
            <person name="Kuo L.Y."/>
            <person name="Chen X."/>
            <person name="Nie B."/>
            <person name="Liao X."/>
            <person name="Peng D."/>
            <person name="Ji J."/>
            <person name="Jenkins J."/>
            <person name="Williams M."/>
            <person name="Shu S."/>
            <person name="Plott C."/>
            <person name="Barry K."/>
            <person name="Rajasekar S."/>
            <person name="Grimwood J."/>
            <person name="Han X."/>
            <person name="Sun S."/>
            <person name="Hou Z."/>
            <person name="He W."/>
            <person name="Dai G."/>
            <person name="Sun C."/>
            <person name="Schmutz J."/>
            <person name="Leebens-Mack J.H."/>
            <person name="Li F.W."/>
            <person name="Wang L."/>
        </authorList>
    </citation>
    <scope>NUCLEOTIDE SEQUENCE [LARGE SCALE GENOMIC DNA]</scope>
    <source>
        <strain evidence="2">cv. PW_Plant_1</strain>
    </source>
</reference>
<evidence type="ECO:0000313" key="1">
    <source>
        <dbReference type="EMBL" id="KAJ7525867.1"/>
    </source>
</evidence>
<protein>
    <submittedName>
        <fullName evidence="1">Uncharacterized protein</fullName>
    </submittedName>
</protein>